<dbReference type="GO" id="GO:0051607">
    <property type="term" value="P:defense response to virus"/>
    <property type="evidence" value="ECO:0007669"/>
    <property type="project" value="UniProtKB-KW"/>
</dbReference>
<dbReference type="EMBL" id="VNHM01000023">
    <property type="protein sequence ID" value="TYO92772.1"/>
    <property type="molecule type" value="Genomic_DNA"/>
</dbReference>
<dbReference type="Proteomes" id="UP000323166">
    <property type="component" value="Unassembled WGS sequence"/>
</dbReference>
<evidence type="ECO:0000259" key="2">
    <source>
        <dbReference type="Pfam" id="PF03787"/>
    </source>
</evidence>
<dbReference type="NCBIfam" id="TIGR01898">
    <property type="entry name" value="cas_TM1791_cmr6"/>
    <property type="match status" value="1"/>
</dbReference>
<dbReference type="InterPro" id="IPR010172">
    <property type="entry name" value="CRISPR-assoc_prot_TM1791"/>
</dbReference>
<dbReference type="PANTHER" id="PTHR39965:SF1">
    <property type="entry name" value="CRISPR SYSTEM CMR SUBUNIT CMR6"/>
    <property type="match status" value="1"/>
</dbReference>
<evidence type="ECO:0000313" key="4">
    <source>
        <dbReference type="Proteomes" id="UP000323166"/>
    </source>
</evidence>
<dbReference type="PANTHER" id="PTHR39965">
    <property type="entry name" value="CRISPR SYSTEM CMR SUBUNIT CMR6"/>
    <property type="match status" value="1"/>
</dbReference>
<dbReference type="Pfam" id="PF03787">
    <property type="entry name" value="RAMPs"/>
    <property type="match status" value="1"/>
</dbReference>
<evidence type="ECO:0000313" key="3">
    <source>
        <dbReference type="EMBL" id="TYO92772.1"/>
    </source>
</evidence>
<organism evidence="3 4">
    <name type="scientific">Desulfallas thermosapovorans DSM 6562</name>
    <dbReference type="NCBI Taxonomy" id="1121431"/>
    <lineage>
        <taxon>Bacteria</taxon>
        <taxon>Bacillati</taxon>
        <taxon>Bacillota</taxon>
        <taxon>Clostridia</taxon>
        <taxon>Eubacteriales</taxon>
        <taxon>Desulfallaceae</taxon>
        <taxon>Desulfallas</taxon>
    </lineage>
</organism>
<evidence type="ECO:0000256" key="1">
    <source>
        <dbReference type="ARBA" id="ARBA00023118"/>
    </source>
</evidence>
<feature type="domain" description="CRISPR type III-associated protein" evidence="2">
    <location>
        <begin position="96"/>
        <end position="258"/>
    </location>
</feature>
<dbReference type="InterPro" id="IPR005537">
    <property type="entry name" value="RAMP_III_fam"/>
</dbReference>
<proteinExistence type="predicted"/>
<reference evidence="3 4" key="1">
    <citation type="submission" date="2019-07" db="EMBL/GenBank/DDBJ databases">
        <title>Genomic Encyclopedia of Type Strains, Phase I: the one thousand microbial genomes (KMG-I) project.</title>
        <authorList>
            <person name="Kyrpides N."/>
        </authorList>
    </citation>
    <scope>NUCLEOTIDE SEQUENCE [LARGE SCALE GENOMIC DNA]</scope>
    <source>
        <strain evidence="3 4">DSM 6562</strain>
    </source>
</reference>
<dbReference type="RefSeq" id="WP_166512757.1">
    <property type="nucleotide sequence ID" value="NZ_VNHM01000023.1"/>
</dbReference>
<gene>
    <name evidence="3" type="ORF">LX24_02825</name>
</gene>
<name>A0A5S4ZPT5_9FIRM</name>
<sequence length="371" mass="42499">MLPDFKLPLYKTAHAIPENLPASGHAGLWYDKYCSQWTKDKNGSKLNFEKLDWIKTVTGQNAGMPELITEMKERLVRLAESRCGKVFFFNTGGRFVTGLGREHPVENGFTWHFLLGAPFLPGPSVKGVVRAWAETWLQEEQSVIDRIFGPEKKNTRRVGSVVFFDALPAAPVKLEAEVMTPHYMEYYKGQEPPADWHSPNPIPFLTVAAGQTFVFAIAPRRPENENDHADMERVAGWLENTLLNAGAGAKTASGYGRFIRDKRKEAVIRDEREKAARREEVQKRAAALAAMSPVRREMEEDGYSTDENKFMQQMTGKWLKQMESPDIVIETRQEIARLLADWYQKYRADQWKKPNKKNQDKINRINKVLQL</sequence>
<protein>
    <submittedName>
        <fullName evidence="3">CRISPR-associated Cmr6 family protein</fullName>
    </submittedName>
</protein>
<accession>A0A5S4ZPT5</accession>
<keyword evidence="4" id="KW-1185">Reference proteome</keyword>
<dbReference type="AlphaFoldDB" id="A0A5S4ZPT5"/>
<keyword evidence="1" id="KW-0051">Antiviral defense</keyword>
<comment type="caution">
    <text evidence="3">The sequence shown here is derived from an EMBL/GenBank/DDBJ whole genome shotgun (WGS) entry which is preliminary data.</text>
</comment>